<organism evidence="2">
    <name type="scientific">Notodromas monacha</name>
    <dbReference type="NCBI Taxonomy" id="399045"/>
    <lineage>
        <taxon>Eukaryota</taxon>
        <taxon>Metazoa</taxon>
        <taxon>Ecdysozoa</taxon>
        <taxon>Arthropoda</taxon>
        <taxon>Crustacea</taxon>
        <taxon>Oligostraca</taxon>
        <taxon>Ostracoda</taxon>
        <taxon>Podocopa</taxon>
        <taxon>Podocopida</taxon>
        <taxon>Cypridocopina</taxon>
        <taxon>Cypridoidea</taxon>
        <taxon>Cyprididae</taxon>
        <taxon>Notodromas</taxon>
    </lineage>
</organism>
<protein>
    <submittedName>
        <fullName evidence="2">Uncharacterized protein</fullName>
    </submittedName>
</protein>
<reference evidence="2" key="1">
    <citation type="submission" date="2020-11" db="EMBL/GenBank/DDBJ databases">
        <authorList>
            <person name="Tran Van P."/>
        </authorList>
    </citation>
    <scope>NUCLEOTIDE SEQUENCE</scope>
</reference>
<dbReference type="EMBL" id="OA885161">
    <property type="protein sequence ID" value="CAD7281721.1"/>
    <property type="molecule type" value="Genomic_DNA"/>
</dbReference>
<evidence type="ECO:0000313" key="3">
    <source>
        <dbReference type="Proteomes" id="UP000678499"/>
    </source>
</evidence>
<proteinExistence type="predicted"/>
<gene>
    <name evidence="2" type="ORF">NMOB1V02_LOCUS9358</name>
</gene>
<keyword evidence="3" id="KW-1185">Reference proteome</keyword>
<evidence type="ECO:0000256" key="1">
    <source>
        <dbReference type="SAM" id="MobiDB-lite"/>
    </source>
</evidence>
<evidence type="ECO:0000313" key="2">
    <source>
        <dbReference type="EMBL" id="CAD7281721.1"/>
    </source>
</evidence>
<feature type="region of interest" description="Disordered" evidence="1">
    <location>
        <begin position="305"/>
        <end position="327"/>
    </location>
</feature>
<dbReference type="AlphaFoldDB" id="A0A7R9GGM4"/>
<name>A0A7R9GGM4_9CRUS</name>
<dbReference type="EMBL" id="CAJPEX010003124">
    <property type="protein sequence ID" value="CAG0921873.1"/>
    <property type="molecule type" value="Genomic_DNA"/>
</dbReference>
<sequence>MMFRFSKTTKETFEISSIRQGEIKSMPSPTTSVEPNDKKGLLSDYEWTISKSDQELRQVNNVECIVQVANFPDSAALAADVYQYISPNTTMVELMPELNGHSYTWNQTNDHSETVVTSSYQMLNLKFQCVAEKAHPKPHFTWIWQYMGPNSSPLEMGSVIKYANDSSVVEVMQMGRNGKDRNTDSRLKTYKSEHIVRVQQLRSNSNERVVFRMVVSCKASHHNVGVVGGTHLLPAKHTIIFEEGDSRRGEQGVLPANSRNDLGTELNIMQPGRVSPNIIVTRALPEVPRKDTASKTMPLNIPAVRQDQRSSPRQAIVDGDKSPSTPLRLDEYYSRPGRMLPAVPKPGKPGQHVGPQSHDDLIYAKLEFGNLRAEHSANARKPEVPPKKKIVNKIKFDEKSDYAEIIGCIVDAHDDQDEDQQQN</sequence>
<dbReference type="Proteomes" id="UP000678499">
    <property type="component" value="Unassembled WGS sequence"/>
</dbReference>
<accession>A0A7R9GGM4</accession>